<keyword evidence="5 7" id="KW-1133">Transmembrane helix</keyword>
<proteinExistence type="inferred from homology"/>
<feature type="transmembrane region" description="Helical" evidence="7">
    <location>
        <begin position="51"/>
        <end position="69"/>
    </location>
</feature>
<keyword evidence="10" id="KW-1185">Reference proteome</keyword>
<evidence type="ECO:0000256" key="1">
    <source>
        <dbReference type="ARBA" id="ARBA00004651"/>
    </source>
</evidence>
<dbReference type="InterPro" id="IPR035906">
    <property type="entry name" value="MetI-like_sf"/>
</dbReference>
<dbReference type="Pfam" id="PF00528">
    <property type="entry name" value="BPD_transp_1"/>
    <property type="match status" value="1"/>
</dbReference>
<dbReference type="Proteomes" id="UP000268844">
    <property type="component" value="Unassembled WGS sequence"/>
</dbReference>
<dbReference type="PROSITE" id="PS50928">
    <property type="entry name" value="ABC_TM1"/>
    <property type="match status" value="1"/>
</dbReference>
<dbReference type="GO" id="GO:0005886">
    <property type="term" value="C:plasma membrane"/>
    <property type="evidence" value="ECO:0007669"/>
    <property type="project" value="UniProtKB-SubCell"/>
</dbReference>
<dbReference type="CDD" id="cd06261">
    <property type="entry name" value="TM_PBP2"/>
    <property type="match status" value="1"/>
</dbReference>
<dbReference type="GO" id="GO:0055085">
    <property type="term" value="P:transmembrane transport"/>
    <property type="evidence" value="ECO:0007669"/>
    <property type="project" value="InterPro"/>
</dbReference>
<gene>
    <name evidence="9" type="primary">araP</name>
    <name evidence="9" type="ORF">DEVEQU_00629</name>
</gene>
<dbReference type="InterPro" id="IPR000515">
    <property type="entry name" value="MetI-like"/>
</dbReference>
<reference evidence="9 10" key="1">
    <citation type="submission" date="2018-12" db="EMBL/GenBank/DDBJ databases">
        <authorList>
            <person name="Criscuolo A."/>
        </authorList>
    </citation>
    <scope>NUCLEOTIDE SEQUENCE [LARGE SCALE GENOMIC DNA]</scope>
    <source>
        <strain evidence="9">ACIP1116281</strain>
    </source>
</reference>
<feature type="transmembrane region" description="Helical" evidence="7">
    <location>
        <begin position="124"/>
        <end position="145"/>
    </location>
</feature>
<dbReference type="EMBL" id="UZWD01000009">
    <property type="protein sequence ID" value="VDS03506.1"/>
    <property type="molecule type" value="Genomic_DNA"/>
</dbReference>
<dbReference type="PANTHER" id="PTHR30193">
    <property type="entry name" value="ABC TRANSPORTER PERMEASE PROTEIN"/>
    <property type="match status" value="1"/>
</dbReference>
<dbReference type="SUPFAM" id="SSF161098">
    <property type="entry name" value="MetI-like"/>
    <property type="match status" value="1"/>
</dbReference>
<comment type="subcellular location">
    <subcellularLocation>
        <location evidence="1 7">Cell membrane</location>
        <topology evidence="1 7">Multi-pass membrane protein</topology>
    </subcellularLocation>
</comment>
<keyword evidence="2 7" id="KW-0813">Transport</keyword>
<evidence type="ECO:0000256" key="6">
    <source>
        <dbReference type="ARBA" id="ARBA00023136"/>
    </source>
</evidence>
<evidence type="ECO:0000256" key="5">
    <source>
        <dbReference type="ARBA" id="ARBA00022989"/>
    </source>
</evidence>
<dbReference type="Gene3D" id="1.10.3720.10">
    <property type="entry name" value="MetI-like"/>
    <property type="match status" value="1"/>
</dbReference>
<dbReference type="InterPro" id="IPR051393">
    <property type="entry name" value="ABC_transporter_permease"/>
</dbReference>
<evidence type="ECO:0000256" key="3">
    <source>
        <dbReference type="ARBA" id="ARBA00022475"/>
    </source>
</evidence>
<protein>
    <submittedName>
        <fullName evidence="9">L-arabinose transport system permease protein AraP</fullName>
    </submittedName>
</protein>
<name>A0A447I7P8_9HYPH</name>
<sequence length="213" mass="22988">MLAPPAGLAIALLVNQQIRGMRIVKSLFFVPLVLASVAVGVVLTWVYTPELGLLAIVFKAFGATAPALLSDENLVTFAVVFAALWPQIAFCMVLYLAGLNSLSDDLIGAGRVDGAKGWDMLRHVVLPQLTQVTFIAIAITAIGALRSFDMVSVMTQGGPFGSSQVLAYQMYEQSIFSYRFGYGAAIATVLFAIMLVFILWYLGRIMQAEDRSA</sequence>
<dbReference type="AlphaFoldDB" id="A0A447I7P8"/>
<dbReference type="PANTHER" id="PTHR30193:SF37">
    <property type="entry name" value="INNER MEMBRANE ABC TRANSPORTER PERMEASE PROTEIN YCJO"/>
    <property type="match status" value="1"/>
</dbReference>
<keyword evidence="3" id="KW-1003">Cell membrane</keyword>
<comment type="similarity">
    <text evidence="7">Belongs to the binding-protein-dependent transport system permease family.</text>
</comment>
<evidence type="ECO:0000256" key="7">
    <source>
        <dbReference type="RuleBase" id="RU363032"/>
    </source>
</evidence>
<keyword evidence="4 7" id="KW-0812">Transmembrane</keyword>
<evidence type="ECO:0000256" key="2">
    <source>
        <dbReference type="ARBA" id="ARBA00022448"/>
    </source>
</evidence>
<feature type="domain" description="ABC transmembrane type-1" evidence="8">
    <location>
        <begin position="1"/>
        <end position="203"/>
    </location>
</feature>
<accession>A0A447I7P8</accession>
<keyword evidence="6 7" id="KW-0472">Membrane</keyword>
<evidence type="ECO:0000259" key="8">
    <source>
        <dbReference type="PROSITE" id="PS50928"/>
    </source>
</evidence>
<feature type="transmembrane region" description="Helical" evidence="7">
    <location>
        <begin position="75"/>
        <end position="97"/>
    </location>
</feature>
<evidence type="ECO:0000256" key="4">
    <source>
        <dbReference type="ARBA" id="ARBA00022692"/>
    </source>
</evidence>
<feature type="transmembrane region" description="Helical" evidence="7">
    <location>
        <begin position="26"/>
        <end position="46"/>
    </location>
</feature>
<evidence type="ECO:0000313" key="10">
    <source>
        <dbReference type="Proteomes" id="UP000268844"/>
    </source>
</evidence>
<organism evidence="9 10">
    <name type="scientific">Devosia equisanguinis</name>
    <dbReference type="NCBI Taxonomy" id="2490941"/>
    <lineage>
        <taxon>Bacteria</taxon>
        <taxon>Pseudomonadati</taxon>
        <taxon>Pseudomonadota</taxon>
        <taxon>Alphaproteobacteria</taxon>
        <taxon>Hyphomicrobiales</taxon>
        <taxon>Devosiaceae</taxon>
        <taxon>Devosia</taxon>
    </lineage>
</organism>
<feature type="transmembrane region" description="Helical" evidence="7">
    <location>
        <begin position="180"/>
        <end position="202"/>
    </location>
</feature>
<evidence type="ECO:0000313" key="9">
    <source>
        <dbReference type="EMBL" id="VDS03506.1"/>
    </source>
</evidence>